<reference evidence="10 11" key="1">
    <citation type="submission" date="2019-03" db="EMBL/GenBank/DDBJ databases">
        <title>Genomic Encyclopedia of Type Strains, Phase IV (KMG-IV): sequencing the most valuable type-strain genomes for metagenomic binning, comparative biology and taxonomic classification.</title>
        <authorList>
            <person name="Goeker M."/>
        </authorList>
    </citation>
    <scope>NUCLEOTIDE SEQUENCE [LARGE SCALE GENOMIC DNA]</scope>
    <source>
        <strain evidence="10 11">DSM 15505</strain>
    </source>
</reference>
<dbReference type="EC" id="2.5.1.16" evidence="5"/>
<feature type="domain" description="PABS" evidence="9">
    <location>
        <begin position="6"/>
        <end position="244"/>
    </location>
</feature>
<feature type="binding site" evidence="5">
    <location>
        <begin position="142"/>
        <end position="143"/>
    </location>
    <ligand>
        <name>S-methyl-5'-thioadenosine</name>
        <dbReference type="ChEBI" id="CHEBI:17509"/>
    </ligand>
</feature>
<dbReference type="GO" id="GO:0008295">
    <property type="term" value="P:spermidine biosynthetic process"/>
    <property type="evidence" value="ECO:0007669"/>
    <property type="project" value="UniProtKB-UniRule"/>
</dbReference>
<comment type="caution">
    <text evidence="10">The sequence shown here is derived from an EMBL/GenBank/DDBJ whole genome shotgun (WGS) entry which is preliminary data.</text>
</comment>
<comment type="subunit">
    <text evidence="5">Homodimer or homotetramer.</text>
</comment>
<dbReference type="NCBIfam" id="NF002010">
    <property type="entry name" value="PRK00811.1"/>
    <property type="match status" value="1"/>
</dbReference>
<dbReference type="AlphaFoldDB" id="A0A4R7K338"/>
<keyword evidence="11" id="KW-1185">Reference proteome</keyword>
<protein>
    <recommendedName>
        <fullName evidence="5">Polyamine aminopropyltransferase</fullName>
    </recommendedName>
    <alternativeName>
        <fullName evidence="5">Putrescine aminopropyltransferase</fullName>
        <shortName evidence="5">PAPT</shortName>
    </alternativeName>
    <alternativeName>
        <fullName evidence="5">Spermidine synthase</fullName>
        <shortName evidence="5">SPDS</shortName>
        <shortName evidence="5">SPDSY</shortName>
        <ecNumber evidence="5">2.5.1.16</ecNumber>
    </alternativeName>
</protein>
<comment type="similarity">
    <text evidence="1 5 7">Belongs to the spermidine/spermine synthase family.</text>
</comment>
<keyword evidence="3 5" id="KW-0745">Spermidine biosynthesis</keyword>
<evidence type="ECO:0000256" key="2">
    <source>
        <dbReference type="ARBA" id="ARBA00022679"/>
    </source>
</evidence>
<feature type="binding site" evidence="5">
    <location>
        <position position="91"/>
    </location>
    <ligand>
        <name>spermidine</name>
        <dbReference type="ChEBI" id="CHEBI:57834"/>
    </ligand>
</feature>
<dbReference type="Gene3D" id="3.40.50.150">
    <property type="entry name" value="Vaccinia Virus protein VP39"/>
    <property type="match status" value="1"/>
</dbReference>
<feature type="binding site" evidence="5">
    <location>
        <position position="67"/>
    </location>
    <ligand>
        <name>spermidine</name>
        <dbReference type="ChEBI" id="CHEBI:57834"/>
    </ligand>
</feature>
<feature type="active site" description="Proton acceptor" evidence="5 6">
    <location>
        <position position="161"/>
    </location>
</feature>
<evidence type="ECO:0000256" key="6">
    <source>
        <dbReference type="PROSITE-ProRule" id="PRU00354"/>
    </source>
</evidence>
<evidence type="ECO:0000256" key="7">
    <source>
        <dbReference type="RuleBase" id="RU003836"/>
    </source>
</evidence>
<dbReference type="PROSITE" id="PS01330">
    <property type="entry name" value="PABS_1"/>
    <property type="match status" value="1"/>
</dbReference>
<dbReference type="OrthoDB" id="9793120at2"/>
<keyword evidence="2 5" id="KW-0808">Transferase</keyword>
<accession>A0A4R7K338</accession>
<dbReference type="InterPro" id="IPR037163">
    <property type="entry name" value="Spermidine_synt_N_sf"/>
</dbReference>
<comment type="function">
    <text evidence="5">Catalyzes the irreversible transfer of a propylamine group from the amino donor S-adenosylmethioninamine (decarboxy-AdoMet) to putrescine (1,4-diaminobutane) to yield spermidine.</text>
</comment>
<dbReference type="InterPro" id="IPR030373">
    <property type="entry name" value="PABS_CS"/>
</dbReference>
<feature type="binding site" evidence="5">
    <location>
        <position position="168"/>
    </location>
    <ligand>
        <name>S-methyl-5'-thioadenosine</name>
        <dbReference type="ChEBI" id="CHEBI:17509"/>
    </ligand>
</feature>
<dbReference type="Pfam" id="PF01564">
    <property type="entry name" value="Spermine_synth"/>
    <property type="match status" value="1"/>
</dbReference>
<dbReference type="InterPro" id="IPR029063">
    <property type="entry name" value="SAM-dependent_MTases_sf"/>
</dbReference>
<dbReference type="RefSeq" id="WP_133734768.1">
    <property type="nucleotide sequence ID" value="NZ_SOAX01000001.1"/>
</dbReference>
<evidence type="ECO:0000313" key="11">
    <source>
        <dbReference type="Proteomes" id="UP000295830"/>
    </source>
</evidence>
<dbReference type="InterPro" id="IPR030374">
    <property type="entry name" value="PABS"/>
</dbReference>
<sequence>MTGLDDNWFTEIYAEESIAFSLRIRNKLHEETTPYQTISIYETETFGNLMAIDGCVMLSGRDNFLYHEMMAHPVLFTHRNPKRVAIIGGGDCGTLQEVLRHPDIEEVWQAEIDERVTRLSETWFPELCTANTDPRANFFFGDGIKWVQDTDPGYFDIIIVDSTDPVGPAEGLFTRDFYRDCFMALGESGLLVQQTESPLMDESKSIIRKAHEDMRGAGYEHTKTLLFPQPVYPTGWWSCTLAGKTTPPEYFREADAQEKPFPTRYYTADVHAAAMALPPFLQEMIGEDHPLGGEG</sequence>
<dbReference type="UniPathway" id="UPA00248">
    <property type="reaction ID" value="UER00314"/>
</dbReference>
<dbReference type="PANTHER" id="PTHR11558:SF11">
    <property type="entry name" value="SPERMIDINE SYNTHASE"/>
    <property type="match status" value="1"/>
</dbReference>
<evidence type="ECO:0000256" key="8">
    <source>
        <dbReference type="RuleBase" id="RU003837"/>
    </source>
</evidence>
<organism evidence="10 11">
    <name type="scientific">Halospina denitrificans</name>
    <dbReference type="NCBI Taxonomy" id="332522"/>
    <lineage>
        <taxon>Bacteria</taxon>
        <taxon>Pseudomonadati</taxon>
        <taxon>Pseudomonadota</taxon>
        <taxon>Gammaproteobacteria</taxon>
        <taxon>Halospina</taxon>
    </lineage>
</organism>
<dbReference type="PROSITE" id="PS51006">
    <property type="entry name" value="PABS_2"/>
    <property type="match status" value="1"/>
</dbReference>
<feature type="binding site" evidence="5">
    <location>
        <position position="36"/>
    </location>
    <ligand>
        <name>S-methyl-5'-thioadenosine</name>
        <dbReference type="ChEBI" id="CHEBI:17509"/>
    </ligand>
</feature>
<dbReference type="InterPro" id="IPR035246">
    <property type="entry name" value="Spermidine_synt_N"/>
</dbReference>
<dbReference type="Gene3D" id="2.30.140.10">
    <property type="entry name" value="Spermidine synthase, tetramerisation domain"/>
    <property type="match status" value="1"/>
</dbReference>
<comment type="catalytic activity">
    <reaction evidence="5 8">
        <text>S-adenosyl 3-(methylsulfanyl)propylamine + putrescine = S-methyl-5'-thioadenosine + spermidine + H(+)</text>
        <dbReference type="Rhea" id="RHEA:12721"/>
        <dbReference type="ChEBI" id="CHEBI:15378"/>
        <dbReference type="ChEBI" id="CHEBI:17509"/>
        <dbReference type="ChEBI" id="CHEBI:57443"/>
        <dbReference type="ChEBI" id="CHEBI:57834"/>
        <dbReference type="ChEBI" id="CHEBI:326268"/>
        <dbReference type="EC" id="2.5.1.16"/>
    </reaction>
</comment>
<dbReference type="GO" id="GO:0005829">
    <property type="term" value="C:cytosol"/>
    <property type="evidence" value="ECO:0007669"/>
    <property type="project" value="TreeGrafter"/>
</dbReference>
<evidence type="ECO:0000259" key="9">
    <source>
        <dbReference type="PROSITE" id="PS51006"/>
    </source>
</evidence>
<dbReference type="Pfam" id="PF17284">
    <property type="entry name" value="Spermine_synt_N"/>
    <property type="match status" value="1"/>
</dbReference>
<evidence type="ECO:0000256" key="5">
    <source>
        <dbReference type="HAMAP-Rule" id="MF_00198"/>
    </source>
</evidence>
<dbReference type="NCBIfam" id="TIGR00417">
    <property type="entry name" value="speE"/>
    <property type="match status" value="1"/>
</dbReference>
<dbReference type="EMBL" id="SOAX01000001">
    <property type="protein sequence ID" value="TDT44383.1"/>
    <property type="molecule type" value="Genomic_DNA"/>
</dbReference>
<dbReference type="HAMAP" id="MF_00198">
    <property type="entry name" value="Spermidine_synth"/>
    <property type="match status" value="1"/>
</dbReference>
<evidence type="ECO:0000256" key="4">
    <source>
        <dbReference type="ARBA" id="ARBA00023115"/>
    </source>
</evidence>
<evidence type="ECO:0000256" key="1">
    <source>
        <dbReference type="ARBA" id="ARBA00007867"/>
    </source>
</evidence>
<dbReference type="SUPFAM" id="SSF53335">
    <property type="entry name" value="S-adenosyl-L-methionine-dependent methyltransferases"/>
    <property type="match status" value="1"/>
</dbReference>
<dbReference type="GO" id="GO:0004766">
    <property type="term" value="F:spermidine synthase activity"/>
    <property type="evidence" value="ECO:0007669"/>
    <property type="project" value="UniProtKB-UniRule"/>
</dbReference>
<comment type="pathway">
    <text evidence="5">Amine and polyamine biosynthesis; spermidine biosynthesis; spermidine from putrescine: step 1/1.</text>
</comment>
<feature type="binding site" evidence="5">
    <location>
        <begin position="161"/>
        <end position="164"/>
    </location>
    <ligand>
        <name>spermidine</name>
        <dbReference type="ChEBI" id="CHEBI:57834"/>
    </ligand>
</feature>
<dbReference type="PANTHER" id="PTHR11558">
    <property type="entry name" value="SPERMIDINE/SPERMINE SYNTHASE"/>
    <property type="match status" value="1"/>
</dbReference>
<name>A0A4R7K338_9GAMM</name>
<dbReference type="Proteomes" id="UP000295830">
    <property type="component" value="Unassembled WGS sequence"/>
</dbReference>
<evidence type="ECO:0000313" key="10">
    <source>
        <dbReference type="EMBL" id="TDT44383.1"/>
    </source>
</evidence>
<feature type="binding site" evidence="5">
    <location>
        <position position="111"/>
    </location>
    <ligand>
        <name>S-methyl-5'-thioadenosine</name>
        <dbReference type="ChEBI" id="CHEBI:17509"/>
    </ligand>
</feature>
<proteinExistence type="inferred from homology"/>
<gene>
    <name evidence="5" type="primary">speE</name>
    <name evidence="10" type="ORF">DES49_0485</name>
</gene>
<evidence type="ECO:0000256" key="3">
    <source>
        <dbReference type="ARBA" id="ARBA00023066"/>
    </source>
</evidence>
<dbReference type="InterPro" id="IPR001045">
    <property type="entry name" value="Spermi_synthase"/>
</dbReference>
<keyword evidence="4 5" id="KW-0620">Polyamine biosynthesis</keyword>